<protein>
    <submittedName>
        <fullName evidence="3">Uncharacterized protein</fullName>
    </submittedName>
</protein>
<feature type="transmembrane region" description="Helical" evidence="2">
    <location>
        <begin position="55"/>
        <end position="77"/>
    </location>
</feature>
<keyword evidence="2" id="KW-0812">Transmembrane</keyword>
<evidence type="ECO:0000313" key="3">
    <source>
        <dbReference type="EMBL" id="MDV7217337.1"/>
    </source>
</evidence>
<feature type="compositionally biased region" description="Low complexity" evidence="1">
    <location>
        <begin position="7"/>
        <end position="22"/>
    </location>
</feature>
<organism evidence="3 4">
    <name type="scientific">Streptomyces prunicolor</name>
    <dbReference type="NCBI Taxonomy" id="67348"/>
    <lineage>
        <taxon>Bacteria</taxon>
        <taxon>Bacillati</taxon>
        <taxon>Actinomycetota</taxon>
        <taxon>Actinomycetes</taxon>
        <taxon>Kitasatosporales</taxon>
        <taxon>Streptomycetaceae</taxon>
        <taxon>Streptomyces</taxon>
    </lineage>
</organism>
<name>A0ABU4F9R6_9ACTN</name>
<feature type="region of interest" description="Disordered" evidence="1">
    <location>
        <begin position="1"/>
        <end position="24"/>
    </location>
</feature>
<keyword evidence="2" id="KW-1133">Transmembrane helix</keyword>
<feature type="region of interest" description="Disordered" evidence="1">
    <location>
        <begin position="83"/>
        <end position="115"/>
    </location>
</feature>
<dbReference type="EMBL" id="JAWMAJ010000043">
    <property type="protein sequence ID" value="MDV7217337.1"/>
    <property type="molecule type" value="Genomic_DNA"/>
</dbReference>
<evidence type="ECO:0000256" key="2">
    <source>
        <dbReference type="SAM" id="Phobius"/>
    </source>
</evidence>
<keyword evidence="4" id="KW-1185">Reference proteome</keyword>
<accession>A0ABU4F9R6</accession>
<proteinExistence type="predicted"/>
<gene>
    <name evidence="3" type="ORF">R5A26_15390</name>
</gene>
<dbReference type="Proteomes" id="UP001187346">
    <property type="component" value="Unassembled WGS sequence"/>
</dbReference>
<dbReference type="Gene3D" id="2.40.440.10">
    <property type="entry name" value="L,D-transpeptidase catalytic domain-like"/>
    <property type="match status" value="1"/>
</dbReference>
<evidence type="ECO:0000256" key="1">
    <source>
        <dbReference type="SAM" id="MobiDB-lite"/>
    </source>
</evidence>
<comment type="caution">
    <text evidence="3">The sequence shown here is derived from an EMBL/GenBank/DDBJ whole genome shotgun (WGS) entry which is preliminary data.</text>
</comment>
<evidence type="ECO:0000313" key="4">
    <source>
        <dbReference type="Proteomes" id="UP001187346"/>
    </source>
</evidence>
<dbReference type="InterPro" id="IPR038063">
    <property type="entry name" value="Transpep_catalytic_dom"/>
</dbReference>
<sequence length="248" mass="25658">MSDEPSTELSSESSSDLSTELSAELRELAARQESRPVLTGAEIRGRAVRRGRRRVVGTLGAGAVAVALVASALTLGFTGFTGSEGSSGDGHEGQLPAATHALPSPPSPRVTSGAVSTPAPRAVAVGTVALGKRALIVGDRVMPLTSGLPDSRKLVGPLTVYKKHETKVVTVTELTDGTAYTTEVSLAVELRDAHNEPVYVGVAYSSKEKSTGKYGTGGSWMGLDPTDAKWFYEDAKIGSVLSVTGSMS</sequence>
<keyword evidence="2" id="KW-0472">Membrane</keyword>
<dbReference type="RefSeq" id="WP_317771686.1">
    <property type="nucleotide sequence ID" value="NZ_JAWMAJ010000043.1"/>
</dbReference>
<reference evidence="3 4" key="1">
    <citation type="submission" date="2023-10" db="EMBL/GenBank/DDBJ databases">
        <title>Characterization of rhizosphere-enriched actinobacteria from wheat plants lab-grown on chernevaya soil.</title>
        <authorList>
            <person name="Tikhonova E.N."/>
            <person name="Konopkin A."/>
            <person name="Kravchenko I.K."/>
        </authorList>
    </citation>
    <scope>NUCLEOTIDE SEQUENCE [LARGE SCALE GENOMIC DNA]</scope>
    <source>
        <strain evidence="3 4">RR29</strain>
    </source>
</reference>